<dbReference type="Pfam" id="PF07690">
    <property type="entry name" value="MFS_1"/>
    <property type="match status" value="1"/>
</dbReference>
<organism evidence="8 9">
    <name type="scientific">Limosilactobacillus mucosae LM1</name>
    <dbReference type="NCBI Taxonomy" id="1130798"/>
    <lineage>
        <taxon>Bacteria</taxon>
        <taxon>Bacillati</taxon>
        <taxon>Bacillota</taxon>
        <taxon>Bacilli</taxon>
        <taxon>Lactobacillales</taxon>
        <taxon>Lactobacillaceae</taxon>
        <taxon>Limosilactobacillus</taxon>
    </lineage>
</organism>
<protein>
    <submittedName>
        <fullName evidence="8">Major facilitator transporter</fullName>
    </submittedName>
</protein>
<feature type="transmembrane region" description="Helical" evidence="6">
    <location>
        <begin position="138"/>
        <end position="158"/>
    </location>
</feature>
<feature type="transmembrane region" description="Helical" evidence="6">
    <location>
        <begin position="81"/>
        <end position="101"/>
    </location>
</feature>
<feature type="transmembrane region" description="Helical" evidence="6">
    <location>
        <begin position="302"/>
        <end position="327"/>
    </location>
</feature>
<dbReference type="EMBL" id="CP011013">
    <property type="protein sequence ID" value="AJT50537.1"/>
    <property type="molecule type" value="Genomic_DNA"/>
</dbReference>
<evidence type="ECO:0000256" key="1">
    <source>
        <dbReference type="ARBA" id="ARBA00004651"/>
    </source>
</evidence>
<comment type="subcellular location">
    <subcellularLocation>
        <location evidence="1">Cell membrane</location>
        <topology evidence="1">Multi-pass membrane protein</topology>
    </subcellularLocation>
</comment>
<dbReference type="InterPro" id="IPR020846">
    <property type="entry name" value="MFS_dom"/>
</dbReference>
<dbReference type="RefSeq" id="WP_006500991.1">
    <property type="nucleotide sequence ID" value="NZ_CP011013.1"/>
</dbReference>
<keyword evidence="2" id="KW-0813">Transport</keyword>
<evidence type="ECO:0000256" key="5">
    <source>
        <dbReference type="ARBA" id="ARBA00023136"/>
    </source>
</evidence>
<feature type="domain" description="Major facilitator superfamily (MFS) profile" evidence="7">
    <location>
        <begin position="14"/>
        <end position="390"/>
    </location>
</feature>
<reference evidence="8 9" key="1">
    <citation type="journal article" date="2012" name="J. Bacteriol.">
        <title>Genome sequence of Lactobacillus mucosae LM1, isolated from piglet feces.</title>
        <authorList>
            <person name="Lee J.H."/>
            <person name="Valeriano V.D."/>
            <person name="Shin Y.R."/>
            <person name="Chae J.P."/>
            <person name="Kim G.B."/>
            <person name="Ham J.S."/>
            <person name="Chun J."/>
            <person name="Kang D.K."/>
        </authorList>
    </citation>
    <scope>NUCLEOTIDE SEQUENCE [LARGE SCALE GENOMIC DNA]</scope>
    <source>
        <strain evidence="8 9">LM1</strain>
    </source>
</reference>
<dbReference type="Proteomes" id="UP000003645">
    <property type="component" value="Chromosome"/>
</dbReference>
<dbReference type="AlphaFoldDB" id="A0A0D4CK71"/>
<evidence type="ECO:0000256" key="6">
    <source>
        <dbReference type="SAM" id="Phobius"/>
    </source>
</evidence>
<evidence type="ECO:0000259" key="7">
    <source>
        <dbReference type="PROSITE" id="PS50850"/>
    </source>
</evidence>
<dbReference type="Gene3D" id="1.20.1250.20">
    <property type="entry name" value="MFS general substrate transporter like domains"/>
    <property type="match status" value="1"/>
</dbReference>
<feature type="transmembrane region" description="Helical" evidence="6">
    <location>
        <begin position="12"/>
        <end position="39"/>
    </location>
</feature>
<dbReference type="HOGENOM" id="CLU_001265_46_6_9"/>
<proteinExistence type="predicted"/>
<dbReference type="OrthoDB" id="9787026at2"/>
<feature type="transmembrane region" description="Helical" evidence="6">
    <location>
        <begin position="339"/>
        <end position="358"/>
    </location>
</feature>
<sequence length="397" mass="43134">MDQGINVKKTAFATFLIIGTAWMFDALDVGLLSFIMPIVGKAWGLTNSQTGLISSVSTIGMICGGFYFGHLADRIGRKNTLIITLLMFSLGNVVLAAAVGFKSFLVIRFFVGMGLGGELPVAATYISDLYQGNKRSQMLIMADSFWAIGWLIASFLSFLFSTQIGWRGLLLVTALTGFFAIMMRRNIQEISHVQTKRVVLGQALKKSFHGKTILLWIAWLMVMFSYYGMFMWLPSIMLARGNSVIESFGYTTIIVVAQLPGYYLAAWLAGKIKTKYVFAIYMLGTALGAIMFGNVSSSTLTVIAGCLLSFFNLGAYGAIIALTPTLYETDVRGTMTGMAQGMGRIGAVVGPLLVGIWIDQHVSINMIFLIFMISLIIGSVAVLALPEPGKNEGAHAE</sequence>
<feature type="transmembrane region" description="Helical" evidence="6">
    <location>
        <begin position="51"/>
        <end position="69"/>
    </location>
</feature>
<evidence type="ECO:0000313" key="8">
    <source>
        <dbReference type="EMBL" id="AJT50537.1"/>
    </source>
</evidence>
<dbReference type="GO" id="GO:0005886">
    <property type="term" value="C:plasma membrane"/>
    <property type="evidence" value="ECO:0007669"/>
    <property type="project" value="UniProtKB-SubCell"/>
</dbReference>
<dbReference type="PANTHER" id="PTHR23511:SF34">
    <property type="entry name" value="SYNAPTIC VESICLE GLYCOPROTEIN 2"/>
    <property type="match status" value="1"/>
</dbReference>
<dbReference type="KEGG" id="lmu:LBLM1_05465"/>
<evidence type="ECO:0000256" key="3">
    <source>
        <dbReference type="ARBA" id="ARBA00022692"/>
    </source>
</evidence>
<feature type="transmembrane region" description="Helical" evidence="6">
    <location>
        <begin position="248"/>
        <end position="269"/>
    </location>
</feature>
<keyword evidence="5 6" id="KW-0472">Membrane</keyword>
<keyword evidence="9" id="KW-1185">Reference proteome</keyword>
<dbReference type="InterPro" id="IPR036259">
    <property type="entry name" value="MFS_trans_sf"/>
</dbReference>
<name>A0A0D4CK71_LIMMU</name>
<evidence type="ECO:0000256" key="4">
    <source>
        <dbReference type="ARBA" id="ARBA00022989"/>
    </source>
</evidence>
<keyword evidence="4 6" id="KW-1133">Transmembrane helix</keyword>
<feature type="transmembrane region" description="Helical" evidence="6">
    <location>
        <begin position="107"/>
        <end position="126"/>
    </location>
</feature>
<dbReference type="PANTHER" id="PTHR23511">
    <property type="entry name" value="SYNAPTIC VESICLE GLYCOPROTEIN 2"/>
    <property type="match status" value="1"/>
</dbReference>
<feature type="transmembrane region" description="Helical" evidence="6">
    <location>
        <begin position="364"/>
        <end position="385"/>
    </location>
</feature>
<evidence type="ECO:0000256" key="2">
    <source>
        <dbReference type="ARBA" id="ARBA00022448"/>
    </source>
</evidence>
<gene>
    <name evidence="8" type="ORF">LBLM1_05465</name>
</gene>
<dbReference type="CDD" id="cd17316">
    <property type="entry name" value="MFS_SV2_like"/>
    <property type="match status" value="1"/>
</dbReference>
<feature type="transmembrane region" description="Helical" evidence="6">
    <location>
        <begin position="276"/>
        <end position="296"/>
    </location>
</feature>
<accession>A0A0D4CK71</accession>
<feature type="transmembrane region" description="Helical" evidence="6">
    <location>
        <begin position="213"/>
        <end position="233"/>
    </location>
</feature>
<dbReference type="InterPro" id="IPR011701">
    <property type="entry name" value="MFS"/>
</dbReference>
<dbReference type="SUPFAM" id="SSF103473">
    <property type="entry name" value="MFS general substrate transporter"/>
    <property type="match status" value="1"/>
</dbReference>
<evidence type="ECO:0000313" key="9">
    <source>
        <dbReference type="Proteomes" id="UP000003645"/>
    </source>
</evidence>
<keyword evidence="3 6" id="KW-0812">Transmembrane</keyword>
<dbReference type="PROSITE" id="PS50850">
    <property type="entry name" value="MFS"/>
    <property type="match status" value="1"/>
</dbReference>
<feature type="transmembrane region" description="Helical" evidence="6">
    <location>
        <begin position="164"/>
        <end position="182"/>
    </location>
</feature>
<dbReference type="GO" id="GO:0022857">
    <property type="term" value="F:transmembrane transporter activity"/>
    <property type="evidence" value="ECO:0007669"/>
    <property type="project" value="InterPro"/>
</dbReference>